<feature type="non-terminal residue" evidence="2">
    <location>
        <position position="233"/>
    </location>
</feature>
<keyword evidence="3" id="KW-1185">Reference proteome</keyword>
<organism evidence="2 3">
    <name type="scientific">Reticulomyxa filosa</name>
    <dbReference type="NCBI Taxonomy" id="46433"/>
    <lineage>
        <taxon>Eukaryota</taxon>
        <taxon>Sar</taxon>
        <taxon>Rhizaria</taxon>
        <taxon>Retaria</taxon>
        <taxon>Foraminifera</taxon>
        <taxon>Monothalamids</taxon>
        <taxon>Reticulomyxidae</taxon>
        <taxon>Reticulomyxa</taxon>
    </lineage>
</organism>
<comment type="caution">
    <text evidence="2">The sequence shown here is derived from an EMBL/GenBank/DDBJ whole genome shotgun (WGS) entry which is preliminary data.</text>
</comment>
<feature type="compositionally biased region" description="Pro residues" evidence="1">
    <location>
        <begin position="145"/>
        <end position="165"/>
    </location>
</feature>
<name>X6NX40_RETFI</name>
<dbReference type="AlphaFoldDB" id="X6NX40"/>
<protein>
    <submittedName>
        <fullName evidence="2">Uncharacterized protein</fullName>
    </submittedName>
</protein>
<sequence length="233" mass="27019">MFGLFGQRMSKPSQKSEELIKYAEFKQRLKSEKIKITPEQRKQVFQKNARQGEMTGSKWMEVLRELKQQQKQQEKALSSKKQEKQSREHPSGDFRDSSIGEKKNVMDMDNSDMVIEEEEEEEEQQQQQQQQQREREEEKEQTSSPQPPSVSLSPPPFGGKAPPPESNLSKFQDKLFCGGRNTDYLSNSYDGNSKTINTQKPKTKQKAQRHAKKKTQKEDHRGVASDKAYANYT</sequence>
<feature type="compositionally biased region" description="Polar residues" evidence="1">
    <location>
        <begin position="183"/>
        <end position="200"/>
    </location>
</feature>
<evidence type="ECO:0000313" key="3">
    <source>
        <dbReference type="Proteomes" id="UP000023152"/>
    </source>
</evidence>
<dbReference type="Proteomes" id="UP000023152">
    <property type="component" value="Unassembled WGS sequence"/>
</dbReference>
<dbReference type="EMBL" id="ASPP01005515">
    <property type="protein sequence ID" value="ETO30369.1"/>
    <property type="molecule type" value="Genomic_DNA"/>
</dbReference>
<reference evidence="2 3" key="1">
    <citation type="journal article" date="2013" name="Curr. Biol.">
        <title>The Genome of the Foraminiferan Reticulomyxa filosa.</title>
        <authorList>
            <person name="Glockner G."/>
            <person name="Hulsmann N."/>
            <person name="Schleicher M."/>
            <person name="Noegel A.A."/>
            <person name="Eichinger L."/>
            <person name="Gallinger C."/>
            <person name="Pawlowski J."/>
            <person name="Sierra R."/>
            <person name="Euteneuer U."/>
            <person name="Pillet L."/>
            <person name="Moustafa A."/>
            <person name="Platzer M."/>
            <person name="Groth M."/>
            <person name="Szafranski K."/>
            <person name="Schliwa M."/>
        </authorList>
    </citation>
    <scope>NUCLEOTIDE SEQUENCE [LARGE SCALE GENOMIC DNA]</scope>
</reference>
<feature type="region of interest" description="Disordered" evidence="1">
    <location>
        <begin position="66"/>
        <end position="233"/>
    </location>
</feature>
<feature type="compositionally biased region" description="Acidic residues" evidence="1">
    <location>
        <begin position="114"/>
        <end position="124"/>
    </location>
</feature>
<gene>
    <name evidence="2" type="ORF">RFI_06753</name>
</gene>
<feature type="compositionally biased region" description="Basic and acidic residues" evidence="1">
    <location>
        <begin position="132"/>
        <end position="141"/>
    </location>
</feature>
<evidence type="ECO:0000313" key="2">
    <source>
        <dbReference type="EMBL" id="ETO30369.1"/>
    </source>
</evidence>
<feature type="compositionally biased region" description="Basic and acidic residues" evidence="1">
    <location>
        <begin position="80"/>
        <end position="106"/>
    </location>
</feature>
<feature type="compositionally biased region" description="Basic residues" evidence="1">
    <location>
        <begin position="201"/>
        <end position="215"/>
    </location>
</feature>
<evidence type="ECO:0000256" key="1">
    <source>
        <dbReference type="SAM" id="MobiDB-lite"/>
    </source>
</evidence>
<proteinExistence type="predicted"/>
<accession>X6NX40</accession>